<gene>
    <name evidence="7" type="ORF">BDV96DRAFT_648392</name>
</gene>
<evidence type="ECO:0000256" key="1">
    <source>
        <dbReference type="ARBA" id="ARBA00022723"/>
    </source>
</evidence>
<dbReference type="InterPro" id="IPR018136">
    <property type="entry name" value="Aconitase_4Fe-4S_BS"/>
</dbReference>
<dbReference type="GO" id="GO:0016829">
    <property type="term" value="F:lyase activity"/>
    <property type="evidence" value="ECO:0007669"/>
    <property type="project" value="UniProtKB-KW"/>
</dbReference>
<dbReference type="InterPro" id="IPR001030">
    <property type="entry name" value="Acoase/IPM_deHydtase_lsu_aba"/>
</dbReference>
<evidence type="ECO:0000259" key="6">
    <source>
        <dbReference type="Pfam" id="PF00330"/>
    </source>
</evidence>
<dbReference type="Gene3D" id="3.30.499.10">
    <property type="entry name" value="Aconitase, domain 3"/>
    <property type="match status" value="1"/>
</dbReference>
<dbReference type="InterPro" id="IPR015931">
    <property type="entry name" value="Acnase/IPM_dHydase_lsu_aba_1/3"/>
</dbReference>
<evidence type="ECO:0000256" key="2">
    <source>
        <dbReference type="ARBA" id="ARBA00023004"/>
    </source>
</evidence>
<proteinExistence type="predicted"/>
<dbReference type="EMBL" id="ML977328">
    <property type="protein sequence ID" value="KAF2113433.1"/>
    <property type="molecule type" value="Genomic_DNA"/>
</dbReference>
<dbReference type="PANTHER" id="PTHR43822">
    <property type="entry name" value="HOMOACONITASE, MITOCHONDRIAL-RELATED"/>
    <property type="match status" value="1"/>
</dbReference>
<feature type="region of interest" description="Disordered" evidence="5">
    <location>
        <begin position="110"/>
        <end position="134"/>
    </location>
</feature>
<dbReference type="InterPro" id="IPR036008">
    <property type="entry name" value="Aconitase_4Fe-4S_dom"/>
</dbReference>
<dbReference type="GO" id="GO:0019752">
    <property type="term" value="P:carboxylic acid metabolic process"/>
    <property type="evidence" value="ECO:0007669"/>
    <property type="project" value="UniProtKB-ARBA"/>
</dbReference>
<protein>
    <recommendedName>
        <fullName evidence="6">Aconitase/3-isopropylmalate dehydratase large subunit alpha/beta/alpha domain-containing protein</fullName>
    </recommendedName>
</protein>
<evidence type="ECO:0000256" key="5">
    <source>
        <dbReference type="SAM" id="MobiDB-lite"/>
    </source>
</evidence>
<evidence type="ECO:0000256" key="3">
    <source>
        <dbReference type="ARBA" id="ARBA00023014"/>
    </source>
</evidence>
<dbReference type="OrthoDB" id="419183at2759"/>
<keyword evidence="2" id="KW-0408">Iron</keyword>
<evidence type="ECO:0000256" key="4">
    <source>
        <dbReference type="ARBA" id="ARBA00023239"/>
    </source>
</evidence>
<dbReference type="GO" id="GO:0046872">
    <property type="term" value="F:metal ion binding"/>
    <property type="evidence" value="ECO:0007669"/>
    <property type="project" value="UniProtKB-KW"/>
</dbReference>
<dbReference type="InterPro" id="IPR050067">
    <property type="entry name" value="IPM_dehydratase_rel_enz"/>
</dbReference>
<keyword evidence="8" id="KW-1185">Reference proteome</keyword>
<reference evidence="7" key="1">
    <citation type="journal article" date="2020" name="Stud. Mycol.">
        <title>101 Dothideomycetes genomes: a test case for predicting lifestyles and emergence of pathogens.</title>
        <authorList>
            <person name="Haridas S."/>
            <person name="Albert R."/>
            <person name="Binder M."/>
            <person name="Bloem J."/>
            <person name="Labutti K."/>
            <person name="Salamov A."/>
            <person name="Andreopoulos B."/>
            <person name="Baker S."/>
            <person name="Barry K."/>
            <person name="Bills G."/>
            <person name="Bluhm B."/>
            <person name="Cannon C."/>
            <person name="Castanera R."/>
            <person name="Culley D."/>
            <person name="Daum C."/>
            <person name="Ezra D."/>
            <person name="Gonzalez J."/>
            <person name="Henrissat B."/>
            <person name="Kuo A."/>
            <person name="Liang C."/>
            <person name="Lipzen A."/>
            <person name="Lutzoni F."/>
            <person name="Magnuson J."/>
            <person name="Mondo S."/>
            <person name="Nolan M."/>
            <person name="Ohm R."/>
            <person name="Pangilinan J."/>
            <person name="Park H.-J."/>
            <person name="Ramirez L."/>
            <person name="Alfaro M."/>
            <person name="Sun H."/>
            <person name="Tritt A."/>
            <person name="Yoshinaga Y."/>
            <person name="Zwiers L.-H."/>
            <person name="Turgeon B."/>
            <person name="Goodwin S."/>
            <person name="Spatafora J."/>
            <person name="Crous P."/>
            <person name="Grigoriev I."/>
        </authorList>
    </citation>
    <scope>NUCLEOTIDE SEQUENCE</scope>
    <source>
        <strain evidence="7">CBS 627.86</strain>
    </source>
</reference>
<feature type="domain" description="Aconitase/3-isopropylmalate dehydratase large subunit alpha/beta/alpha" evidence="6">
    <location>
        <begin position="2"/>
        <end position="70"/>
    </location>
</feature>
<keyword evidence="1" id="KW-0479">Metal-binding</keyword>
<dbReference type="Proteomes" id="UP000799770">
    <property type="component" value="Unassembled WGS sequence"/>
</dbReference>
<dbReference type="SUPFAM" id="SSF53732">
    <property type="entry name" value="Aconitase iron-sulfur domain"/>
    <property type="match status" value="1"/>
</dbReference>
<dbReference type="GO" id="GO:0051536">
    <property type="term" value="F:iron-sulfur cluster binding"/>
    <property type="evidence" value="ECO:0007669"/>
    <property type="project" value="UniProtKB-KW"/>
</dbReference>
<organism evidence="7 8">
    <name type="scientific">Lophiotrema nucula</name>
    <dbReference type="NCBI Taxonomy" id="690887"/>
    <lineage>
        <taxon>Eukaryota</taxon>
        <taxon>Fungi</taxon>
        <taxon>Dikarya</taxon>
        <taxon>Ascomycota</taxon>
        <taxon>Pezizomycotina</taxon>
        <taxon>Dothideomycetes</taxon>
        <taxon>Pleosporomycetidae</taxon>
        <taxon>Pleosporales</taxon>
        <taxon>Lophiotremataceae</taxon>
        <taxon>Lophiotrema</taxon>
    </lineage>
</organism>
<accession>A0A6A5Z359</accession>
<dbReference type="PANTHER" id="PTHR43822:SF2">
    <property type="entry name" value="HOMOACONITASE, MITOCHONDRIAL"/>
    <property type="match status" value="1"/>
</dbReference>
<name>A0A6A5Z359_9PLEO</name>
<sequence>MERLGLIYLYKRAGFKVGIPGCSMCVGQGVDQAASGEKWLSSQNRNFPNRMGPRSIANLASAATVAASSFQMKIANPRQLLDAIDMDKLQKYLEYQPFKDVETESATTLRYSEPYGTDQEGAMTQICKPMQQEE</sequence>
<dbReference type="Pfam" id="PF00330">
    <property type="entry name" value="Aconitase"/>
    <property type="match status" value="1"/>
</dbReference>
<dbReference type="AlphaFoldDB" id="A0A6A5Z359"/>
<keyword evidence="4" id="KW-0456">Lyase</keyword>
<dbReference type="PROSITE" id="PS01244">
    <property type="entry name" value="ACONITASE_2"/>
    <property type="match status" value="1"/>
</dbReference>
<keyword evidence="3" id="KW-0411">Iron-sulfur</keyword>
<evidence type="ECO:0000313" key="8">
    <source>
        <dbReference type="Proteomes" id="UP000799770"/>
    </source>
</evidence>
<evidence type="ECO:0000313" key="7">
    <source>
        <dbReference type="EMBL" id="KAF2113433.1"/>
    </source>
</evidence>